<dbReference type="Pfam" id="PF00005">
    <property type="entry name" value="ABC_tran"/>
    <property type="match status" value="1"/>
</dbReference>
<dbReference type="GO" id="GO:0005524">
    <property type="term" value="F:ATP binding"/>
    <property type="evidence" value="ECO:0007669"/>
    <property type="project" value="InterPro"/>
</dbReference>
<dbReference type="Gramene" id="TVT98299">
    <property type="protein sequence ID" value="TVT98299"/>
    <property type="gene ID" value="EJB05_56431"/>
</dbReference>
<feature type="compositionally biased region" description="Low complexity" evidence="1">
    <location>
        <begin position="305"/>
        <end position="316"/>
    </location>
</feature>
<proteinExistence type="predicted"/>
<protein>
    <recommendedName>
        <fullName evidence="2">ABC transporter domain-containing protein</fullName>
    </recommendedName>
</protein>
<dbReference type="SUPFAM" id="SSF52540">
    <property type="entry name" value="P-loop containing nucleoside triphosphate hydrolases"/>
    <property type="match status" value="1"/>
</dbReference>
<feature type="region of interest" description="Disordered" evidence="1">
    <location>
        <begin position="290"/>
        <end position="316"/>
    </location>
</feature>
<evidence type="ECO:0000256" key="1">
    <source>
        <dbReference type="SAM" id="MobiDB-lite"/>
    </source>
</evidence>
<dbReference type="PANTHER" id="PTHR48040:SF19">
    <property type="entry name" value="OS01G0516900 PROTEIN"/>
    <property type="match status" value="1"/>
</dbReference>
<comment type="caution">
    <text evidence="3">The sequence shown here is derived from an EMBL/GenBank/DDBJ whole genome shotgun (WGS) entry which is preliminary data.</text>
</comment>
<sequence>MYTKTTGLTTAESVMAEQKAVAGEVDAKLLVERLIGVSSDDHERFLLKIKNRFDRVGMELPTIEVRAEGLAVDVEAYAGTGATPNIINSTSNFFLDIADTLHVLPSSWKIKYTILHKTSAVIRPRRMTLLLGSPGSGKTTLLKALAGKLDSRLEIDEQQVSGRVTYNGHGMDKFVPEKTAAYISQDDLHSGEMTVRETLSFSASCQGNGYLDDILTELIRRERESNITPEDDINMFMQVKKLNQPLPAATTQTEMCKTVSDGDLIPSLTPKIGCKVYKITLQQMIQTKHPFDAPSPLHLRNESRTQTTQQQQSSPSPFFLEAVHEAVEVEELQDAVQERSGEGERHQHRGPEEQLAGPRRCCSSSRALHGLGFAPR</sequence>
<dbReference type="PANTHER" id="PTHR48040">
    <property type="entry name" value="PLEIOTROPIC DRUG RESISTANCE PROTEIN 1-LIKE ISOFORM X1"/>
    <property type="match status" value="1"/>
</dbReference>
<dbReference type="InterPro" id="IPR027417">
    <property type="entry name" value="P-loop_NTPase"/>
</dbReference>
<dbReference type="Proteomes" id="UP000324897">
    <property type="component" value="Unassembled WGS sequence"/>
</dbReference>
<dbReference type="InterPro" id="IPR003439">
    <property type="entry name" value="ABC_transporter-like_ATP-bd"/>
</dbReference>
<dbReference type="OrthoDB" id="66620at2759"/>
<feature type="region of interest" description="Disordered" evidence="1">
    <location>
        <begin position="334"/>
        <end position="361"/>
    </location>
</feature>
<evidence type="ECO:0000313" key="4">
    <source>
        <dbReference type="Proteomes" id="UP000324897"/>
    </source>
</evidence>
<reference evidence="3 4" key="1">
    <citation type="journal article" date="2019" name="Sci. Rep.">
        <title>A high-quality genome of Eragrostis curvula grass provides insights into Poaceae evolution and supports new strategies to enhance forage quality.</title>
        <authorList>
            <person name="Carballo J."/>
            <person name="Santos B.A.C.M."/>
            <person name="Zappacosta D."/>
            <person name="Garbus I."/>
            <person name="Selva J.P."/>
            <person name="Gallo C.A."/>
            <person name="Diaz A."/>
            <person name="Albertini E."/>
            <person name="Caccamo M."/>
            <person name="Echenique V."/>
        </authorList>
    </citation>
    <scope>NUCLEOTIDE SEQUENCE [LARGE SCALE GENOMIC DNA]</scope>
    <source>
        <strain evidence="4">cv. Victoria</strain>
        <tissue evidence="3">Leaf</tissue>
    </source>
</reference>
<feature type="non-terminal residue" evidence="3">
    <location>
        <position position="376"/>
    </location>
</feature>
<feature type="domain" description="ABC transporter" evidence="2">
    <location>
        <begin position="116"/>
        <end position="230"/>
    </location>
</feature>
<evidence type="ECO:0000313" key="3">
    <source>
        <dbReference type="EMBL" id="TVT98299.1"/>
    </source>
</evidence>
<dbReference type="EMBL" id="RWGY01000883">
    <property type="protein sequence ID" value="TVT98299.1"/>
    <property type="molecule type" value="Genomic_DNA"/>
</dbReference>
<name>A0A5J9SGU7_9POAL</name>
<evidence type="ECO:0000259" key="2">
    <source>
        <dbReference type="Pfam" id="PF00005"/>
    </source>
</evidence>
<keyword evidence="4" id="KW-1185">Reference proteome</keyword>
<dbReference type="Gene3D" id="3.40.50.300">
    <property type="entry name" value="P-loop containing nucleotide triphosphate hydrolases"/>
    <property type="match status" value="1"/>
</dbReference>
<organism evidence="3 4">
    <name type="scientific">Eragrostis curvula</name>
    <name type="common">weeping love grass</name>
    <dbReference type="NCBI Taxonomy" id="38414"/>
    <lineage>
        <taxon>Eukaryota</taxon>
        <taxon>Viridiplantae</taxon>
        <taxon>Streptophyta</taxon>
        <taxon>Embryophyta</taxon>
        <taxon>Tracheophyta</taxon>
        <taxon>Spermatophyta</taxon>
        <taxon>Magnoliopsida</taxon>
        <taxon>Liliopsida</taxon>
        <taxon>Poales</taxon>
        <taxon>Poaceae</taxon>
        <taxon>PACMAD clade</taxon>
        <taxon>Chloridoideae</taxon>
        <taxon>Eragrostideae</taxon>
        <taxon>Eragrostidinae</taxon>
        <taxon>Eragrostis</taxon>
    </lineage>
</organism>
<dbReference type="GO" id="GO:0016887">
    <property type="term" value="F:ATP hydrolysis activity"/>
    <property type="evidence" value="ECO:0007669"/>
    <property type="project" value="InterPro"/>
</dbReference>
<feature type="compositionally biased region" description="Basic and acidic residues" evidence="1">
    <location>
        <begin position="336"/>
        <end position="352"/>
    </location>
</feature>
<dbReference type="AlphaFoldDB" id="A0A5J9SGU7"/>
<gene>
    <name evidence="3" type="ORF">EJB05_56431</name>
</gene>
<accession>A0A5J9SGU7</accession>